<keyword evidence="3" id="KW-1185">Reference proteome</keyword>
<sequence>MAISPPSDLVLDVVRAADPTEVQAAQAKLKATRAAYAASSLAEVGAGFGAAMDILSTPASKAGLGNAEPSKQMAEMPDEYRQFEASILQNFIGSMLPKDTEEVYGKGSAGEFWKSMMAEQIADSMSKTGGVGIAEQMYSQALARSEGRVVNATTDESDRDRAMRMITDFERQVLGLSAAKESEA</sequence>
<name>A0A922T8I0_9HYPH</name>
<organism evidence="2 3">
    <name type="scientific">Pseudorhizobium pelagicum</name>
    <dbReference type="NCBI Taxonomy" id="1509405"/>
    <lineage>
        <taxon>Bacteria</taxon>
        <taxon>Pseudomonadati</taxon>
        <taxon>Pseudomonadota</taxon>
        <taxon>Alphaproteobacteria</taxon>
        <taxon>Hyphomicrobiales</taxon>
        <taxon>Rhizobiaceae</taxon>
        <taxon>Rhizobium/Agrobacterium group</taxon>
        <taxon>Pseudorhizobium</taxon>
    </lineage>
</organism>
<proteinExistence type="predicted"/>
<dbReference type="OrthoDB" id="7889190at2"/>
<dbReference type="AlphaFoldDB" id="A0A922T8I0"/>
<evidence type="ECO:0000313" key="3">
    <source>
        <dbReference type="Proteomes" id="UP000052167"/>
    </source>
</evidence>
<protein>
    <submittedName>
        <fullName evidence="2">Rod-binding protein</fullName>
    </submittedName>
</protein>
<dbReference type="Proteomes" id="UP000052167">
    <property type="component" value="Unassembled WGS sequence"/>
</dbReference>
<gene>
    <name evidence="2" type="ORF">GV68_00345</name>
</gene>
<dbReference type="RefSeq" id="WP_037161508.1">
    <property type="nucleotide sequence ID" value="NZ_CAJXID010000024.1"/>
</dbReference>
<feature type="domain" description="Flagellar protein FlgJ N-terminal" evidence="1">
    <location>
        <begin position="99"/>
        <end position="140"/>
    </location>
</feature>
<evidence type="ECO:0000259" key="1">
    <source>
        <dbReference type="Pfam" id="PF10135"/>
    </source>
</evidence>
<reference evidence="2 3" key="1">
    <citation type="submission" date="2014-06" db="EMBL/GenBank/DDBJ databases">
        <title>Rhizobium pelagicum/R2-400B4.</title>
        <authorList>
            <person name="Kimes N.E."/>
            <person name="Lopez-Perez M."/>
        </authorList>
    </citation>
    <scope>NUCLEOTIDE SEQUENCE [LARGE SCALE GENOMIC DNA]</scope>
    <source>
        <strain evidence="2 3">R2-400B4</strain>
    </source>
</reference>
<accession>A0A922T8I0</accession>
<dbReference type="Pfam" id="PF10135">
    <property type="entry name" value="Rod-binding"/>
    <property type="match status" value="1"/>
</dbReference>
<dbReference type="EMBL" id="JOKJ01000001">
    <property type="protein sequence ID" value="KEQ10773.1"/>
    <property type="molecule type" value="Genomic_DNA"/>
</dbReference>
<comment type="caution">
    <text evidence="2">The sequence shown here is derived from an EMBL/GenBank/DDBJ whole genome shotgun (WGS) entry which is preliminary data.</text>
</comment>
<dbReference type="InterPro" id="IPR019301">
    <property type="entry name" value="Flagellar_prot_FlgJ_N"/>
</dbReference>
<evidence type="ECO:0000313" key="2">
    <source>
        <dbReference type="EMBL" id="KEQ10773.1"/>
    </source>
</evidence>